<keyword evidence="5 9" id="KW-0269">Exonuclease</keyword>
<gene>
    <name evidence="9" type="ORF">SAMN05216290_0582</name>
</gene>
<dbReference type="InterPro" id="IPR001667">
    <property type="entry name" value="DDH_dom"/>
</dbReference>
<dbReference type="Pfam" id="PF02272">
    <property type="entry name" value="DHHA1"/>
    <property type="match status" value="1"/>
</dbReference>
<dbReference type="PANTHER" id="PTHR30255:SF2">
    <property type="entry name" value="SINGLE-STRANDED-DNA-SPECIFIC EXONUCLEASE RECJ"/>
    <property type="match status" value="1"/>
</dbReference>
<dbReference type="InterPro" id="IPR041122">
    <property type="entry name" value="RecJ_OB"/>
</dbReference>
<dbReference type="Proteomes" id="UP000199437">
    <property type="component" value="Unassembled WGS sequence"/>
</dbReference>
<dbReference type="GO" id="GO:0006310">
    <property type="term" value="P:DNA recombination"/>
    <property type="evidence" value="ECO:0007669"/>
    <property type="project" value="InterPro"/>
</dbReference>
<evidence type="ECO:0000256" key="4">
    <source>
        <dbReference type="ARBA" id="ARBA00022801"/>
    </source>
</evidence>
<evidence type="ECO:0000259" key="6">
    <source>
        <dbReference type="Pfam" id="PF01368"/>
    </source>
</evidence>
<dbReference type="Gene3D" id="3.90.1640.30">
    <property type="match status" value="1"/>
</dbReference>
<evidence type="ECO:0000256" key="2">
    <source>
        <dbReference type="ARBA" id="ARBA00019841"/>
    </source>
</evidence>
<keyword evidence="3" id="KW-0540">Nuclease</keyword>
<protein>
    <recommendedName>
        <fullName evidence="2">Single-stranded-DNA-specific exonuclease RecJ</fullName>
    </recommendedName>
</protein>
<evidence type="ECO:0000256" key="3">
    <source>
        <dbReference type="ARBA" id="ARBA00022722"/>
    </source>
</evidence>
<dbReference type="InterPro" id="IPR038763">
    <property type="entry name" value="DHH_sf"/>
</dbReference>
<dbReference type="GO" id="GO:0008409">
    <property type="term" value="F:5'-3' exonuclease activity"/>
    <property type="evidence" value="ECO:0007669"/>
    <property type="project" value="InterPro"/>
</dbReference>
<evidence type="ECO:0000313" key="10">
    <source>
        <dbReference type="Proteomes" id="UP000199437"/>
    </source>
</evidence>
<reference evidence="10" key="1">
    <citation type="submission" date="2016-10" db="EMBL/GenBank/DDBJ databases">
        <authorList>
            <person name="Varghese N."/>
            <person name="Submissions S."/>
        </authorList>
    </citation>
    <scope>NUCLEOTIDE SEQUENCE [LARGE SCALE GENOMIC DNA]</scope>
    <source>
        <strain evidence="10">CGMCC 1.12402</strain>
    </source>
</reference>
<dbReference type="AlphaFoldDB" id="A0A1I0MP36"/>
<dbReference type="RefSeq" id="WP_090256884.1">
    <property type="nucleotide sequence ID" value="NZ_FOIR01000001.1"/>
</dbReference>
<evidence type="ECO:0000256" key="1">
    <source>
        <dbReference type="ARBA" id="ARBA00005915"/>
    </source>
</evidence>
<dbReference type="PANTHER" id="PTHR30255">
    <property type="entry name" value="SINGLE-STRANDED-DNA-SPECIFIC EXONUCLEASE RECJ"/>
    <property type="match status" value="1"/>
</dbReference>
<organism evidence="9 10">
    <name type="scientific">Roseivirga pacifica</name>
    <dbReference type="NCBI Taxonomy" id="1267423"/>
    <lineage>
        <taxon>Bacteria</taxon>
        <taxon>Pseudomonadati</taxon>
        <taxon>Bacteroidota</taxon>
        <taxon>Cytophagia</taxon>
        <taxon>Cytophagales</taxon>
        <taxon>Roseivirgaceae</taxon>
        <taxon>Roseivirga</taxon>
    </lineage>
</organism>
<dbReference type="GeneID" id="99985337"/>
<dbReference type="InterPro" id="IPR051673">
    <property type="entry name" value="SSDNA_exonuclease_RecJ"/>
</dbReference>
<comment type="similarity">
    <text evidence="1">Belongs to the RecJ family.</text>
</comment>
<evidence type="ECO:0000313" key="9">
    <source>
        <dbReference type="EMBL" id="SEV90305.1"/>
    </source>
</evidence>
<feature type="domain" description="DHHA1" evidence="7">
    <location>
        <begin position="351"/>
        <end position="442"/>
    </location>
</feature>
<dbReference type="GO" id="GO:0003676">
    <property type="term" value="F:nucleic acid binding"/>
    <property type="evidence" value="ECO:0007669"/>
    <property type="project" value="InterPro"/>
</dbReference>
<accession>A0A1I0MP36</accession>
<feature type="domain" description="RecJ OB" evidence="8">
    <location>
        <begin position="456"/>
        <end position="562"/>
    </location>
</feature>
<dbReference type="InterPro" id="IPR004610">
    <property type="entry name" value="RecJ"/>
</dbReference>
<evidence type="ECO:0000259" key="8">
    <source>
        <dbReference type="Pfam" id="PF17768"/>
    </source>
</evidence>
<dbReference type="InterPro" id="IPR003156">
    <property type="entry name" value="DHHA1_dom"/>
</dbReference>
<dbReference type="EMBL" id="FOIR01000001">
    <property type="protein sequence ID" value="SEV90305.1"/>
    <property type="molecule type" value="Genomic_DNA"/>
</dbReference>
<keyword evidence="10" id="KW-1185">Reference proteome</keyword>
<dbReference type="NCBIfam" id="TIGR00644">
    <property type="entry name" value="recJ"/>
    <property type="match status" value="1"/>
</dbReference>
<dbReference type="SUPFAM" id="SSF64182">
    <property type="entry name" value="DHH phosphoesterases"/>
    <property type="match status" value="1"/>
</dbReference>
<dbReference type="Gene3D" id="3.10.310.30">
    <property type="match status" value="1"/>
</dbReference>
<keyword evidence="4" id="KW-0378">Hydrolase</keyword>
<sequence length="566" mass="62809">MQKRWIFEEEFDGDVVSTLQQELNVSESLARVLNQRGIGDLDGAKSFFKPSLEQLHDPFLMKDMDIAAKRLSTAIHQGESILVYGDYDVDGTTAVATFFGFLSEFYDKLAFYIPDRYQEGYGVSEQGIEYAAENGFSLIVTLDCGIKAVDRVNQANALGIDVIICDHHMPGDELPAATAVLDPKRTDCDYPYKELSGCGVGFKLLQAYCQLEEIEENRLLQYLDLLAVSIASDIVPITGENRVLAYFGLRKLNAAPRPGLQALVNLCKSRKELTISGIVFGIGPRINAAGRMDHAGAAVDLLLAKTIDEAEALADAINDKNDERRNFDSTITEEALDMISSSETMLNAKSTVLFKNDWHKGVIGIVASRCIEKYYKPTVILTESNDMVTGSARSVHGFDVYSAITECSELLEQYGGHMYAAGVTMPSENVDAFKKKFEEVVSSRITQEQLKPVITIDTVIYLDEINERFFNIINKMGPFGPKNMQPVFVAENVHATNAKVLKGEHLKFTVNQEGTDAAIEAIGFGFGEYVDLIDSGMRFHLAFTIEENDFRGIKSLQLFVKDIKFD</sequence>
<dbReference type="STRING" id="1267423.SAMN05216290_0582"/>
<dbReference type="Pfam" id="PF17768">
    <property type="entry name" value="RecJ_OB"/>
    <property type="match status" value="1"/>
</dbReference>
<dbReference type="Pfam" id="PF01368">
    <property type="entry name" value="DHH"/>
    <property type="match status" value="1"/>
</dbReference>
<evidence type="ECO:0000259" key="7">
    <source>
        <dbReference type="Pfam" id="PF02272"/>
    </source>
</evidence>
<feature type="domain" description="DDH" evidence="6">
    <location>
        <begin position="80"/>
        <end position="230"/>
    </location>
</feature>
<proteinExistence type="inferred from homology"/>
<dbReference type="OrthoDB" id="9809852at2"/>
<evidence type="ECO:0000256" key="5">
    <source>
        <dbReference type="ARBA" id="ARBA00022839"/>
    </source>
</evidence>
<dbReference type="GO" id="GO:0006281">
    <property type="term" value="P:DNA repair"/>
    <property type="evidence" value="ECO:0007669"/>
    <property type="project" value="InterPro"/>
</dbReference>
<name>A0A1I0MP36_9BACT</name>